<evidence type="ECO:0000313" key="2">
    <source>
        <dbReference type="Proteomes" id="UP000479000"/>
    </source>
</evidence>
<gene>
    <name evidence="1" type="ORF">NTEN_LOCUS12591</name>
</gene>
<keyword evidence="2" id="KW-1185">Reference proteome</keyword>
<name>A0A6H5GSK1_9HEMI</name>
<organism evidence="1 2">
    <name type="scientific">Nesidiocoris tenuis</name>
    <dbReference type="NCBI Taxonomy" id="355587"/>
    <lineage>
        <taxon>Eukaryota</taxon>
        <taxon>Metazoa</taxon>
        <taxon>Ecdysozoa</taxon>
        <taxon>Arthropoda</taxon>
        <taxon>Hexapoda</taxon>
        <taxon>Insecta</taxon>
        <taxon>Pterygota</taxon>
        <taxon>Neoptera</taxon>
        <taxon>Paraneoptera</taxon>
        <taxon>Hemiptera</taxon>
        <taxon>Heteroptera</taxon>
        <taxon>Panheteroptera</taxon>
        <taxon>Cimicomorpha</taxon>
        <taxon>Miridae</taxon>
        <taxon>Dicyphina</taxon>
        <taxon>Nesidiocoris</taxon>
    </lineage>
</organism>
<protein>
    <submittedName>
        <fullName evidence="1">Uncharacterized protein</fullName>
    </submittedName>
</protein>
<accession>A0A6H5GSK1</accession>
<dbReference type="Proteomes" id="UP000479000">
    <property type="component" value="Unassembled WGS sequence"/>
</dbReference>
<sequence length="112" mass="12844">AQIPQRGSKYQPTCFSLTHLSSHNLVKMKHLDRCEFLFGQHESAQGDELRLLSKQRLLALWNMLISITTIPRTSTSDRYGSTSTYQEVILIMSTAPITCYFNYNGRRCPNDT</sequence>
<proteinExistence type="predicted"/>
<reference evidence="1 2" key="1">
    <citation type="submission" date="2020-02" db="EMBL/GenBank/DDBJ databases">
        <authorList>
            <person name="Ferguson B K."/>
        </authorList>
    </citation>
    <scope>NUCLEOTIDE SEQUENCE [LARGE SCALE GENOMIC DNA]</scope>
</reference>
<dbReference type="AlphaFoldDB" id="A0A6H5GSK1"/>
<dbReference type="EMBL" id="CADCXU010018933">
    <property type="protein sequence ID" value="CAB0007286.1"/>
    <property type="molecule type" value="Genomic_DNA"/>
</dbReference>
<evidence type="ECO:0000313" key="1">
    <source>
        <dbReference type="EMBL" id="CAB0007286.1"/>
    </source>
</evidence>
<feature type="non-terminal residue" evidence="1">
    <location>
        <position position="1"/>
    </location>
</feature>